<name>A0A2U1Q207_ARTAN</name>
<feature type="coiled-coil region" evidence="1">
    <location>
        <begin position="420"/>
        <end position="535"/>
    </location>
</feature>
<accession>A0A2U1Q207</accession>
<dbReference type="PANTHER" id="PTHR43939:SF68">
    <property type="entry name" value="CENTROSOMAL PROTEIN OF 290 KDA-LIKE"/>
    <property type="match status" value="1"/>
</dbReference>
<evidence type="ECO:0000313" key="4">
    <source>
        <dbReference type="Proteomes" id="UP000245207"/>
    </source>
</evidence>
<comment type="caution">
    <text evidence="3">The sequence shown here is derived from an EMBL/GenBank/DDBJ whole genome shotgun (WGS) entry which is preliminary data.</text>
</comment>
<gene>
    <name evidence="3" type="ORF">CTI12_AA082610</name>
</gene>
<feature type="coiled-coil region" evidence="1">
    <location>
        <begin position="1315"/>
        <end position="1359"/>
    </location>
</feature>
<dbReference type="EMBL" id="PKPP01000494">
    <property type="protein sequence ID" value="PWA92049.1"/>
    <property type="molecule type" value="Genomic_DNA"/>
</dbReference>
<dbReference type="Proteomes" id="UP000245207">
    <property type="component" value="Unassembled WGS sequence"/>
</dbReference>
<dbReference type="STRING" id="35608.A0A2U1Q207"/>
<evidence type="ECO:0000256" key="1">
    <source>
        <dbReference type="SAM" id="Coils"/>
    </source>
</evidence>
<evidence type="ECO:0000256" key="2">
    <source>
        <dbReference type="SAM" id="MobiDB-lite"/>
    </source>
</evidence>
<proteinExistence type="predicted"/>
<dbReference type="PANTHER" id="PTHR43939">
    <property type="entry name" value="COILED-COIL DOMAIN-CONTAINING PROTEIN 158"/>
    <property type="match status" value="1"/>
</dbReference>
<dbReference type="OrthoDB" id="10255522at2759"/>
<organism evidence="3 4">
    <name type="scientific">Artemisia annua</name>
    <name type="common">Sweet wormwood</name>
    <dbReference type="NCBI Taxonomy" id="35608"/>
    <lineage>
        <taxon>Eukaryota</taxon>
        <taxon>Viridiplantae</taxon>
        <taxon>Streptophyta</taxon>
        <taxon>Embryophyta</taxon>
        <taxon>Tracheophyta</taxon>
        <taxon>Spermatophyta</taxon>
        <taxon>Magnoliopsida</taxon>
        <taxon>eudicotyledons</taxon>
        <taxon>Gunneridae</taxon>
        <taxon>Pentapetalae</taxon>
        <taxon>asterids</taxon>
        <taxon>campanulids</taxon>
        <taxon>Asterales</taxon>
        <taxon>Asteraceae</taxon>
        <taxon>Asteroideae</taxon>
        <taxon>Anthemideae</taxon>
        <taxon>Artemisiinae</taxon>
        <taxon>Artemisia</taxon>
    </lineage>
</organism>
<feature type="coiled-coil region" evidence="1">
    <location>
        <begin position="738"/>
        <end position="877"/>
    </location>
</feature>
<feature type="coiled-coil region" evidence="1">
    <location>
        <begin position="913"/>
        <end position="989"/>
    </location>
</feature>
<keyword evidence="4" id="KW-1185">Reference proteome</keyword>
<evidence type="ECO:0000313" key="3">
    <source>
        <dbReference type="EMBL" id="PWA92049.1"/>
    </source>
</evidence>
<keyword evidence="1" id="KW-0175">Coiled coil</keyword>
<protein>
    <submittedName>
        <fullName evidence="3">Uncharacterized protein</fullName>
    </submittedName>
</protein>
<feature type="coiled-coil region" evidence="1">
    <location>
        <begin position="1158"/>
        <end position="1220"/>
    </location>
</feature>
<feature type="region of interest" description="Disordered" evidence="2">
    <location>
        <begin position="1440"/>
        <end position="1475"/>
    </location>
</feature>
<reference evidence="3 4" key="1">
    <citation type="journal article" date="2018" name="Mol. Plant">
        <title>The genome of Artemisia annua provides insight into the evolution of Asteraceae family and artemisinin biosynthesis.</title>
        <authorList>
            <person name="Shen Q."/>
            <person name="Zhang L."/>
            <person name="Liao Z."/>
            <person name="Wang S."/>
            <person name="Yan T."/>
            <person name="Shi P."/>
            <person name="Liu M."/>
            <person name="Fu X."/>
            <person name="Pan Q."/>
            <person name="Wang Y."/>
            <person name="Lv Z."/>
            <person name="Lu X."/>
            <person name="Zhang F."/>
            <person name="Jiang W."/>
            <person name="Ma Y."/>
            <person name="Chen M."/>
            <person name="Hao X."/>
            <person name="Li L."/>
            <person name="Tang Y."/>
            <person name="Lv G."/>
            <person name="Zhou Y."/>
            <person name="Sun X."/>
            <person name="Brodelius P.E."/>
            <person name="Rose J.K.C."/>
            <person name="Tang K."/>
        </authorList>
    </citation>
    <scope>NUCLEOTIDE SEQUENCE [LARGE SCALE GENOMIC DNA]</scope>
    <source>
        <strain evidence="4">cv. Huhao1</strain>
        <tissue evidence="3">Leaf</tissue>
    </source>
</reference>
<sequence>MMTEDGGNEEFVDCPDDLVSYDGRTDYDENSEADIPTEGQQTFGDVTQDIRHILLTNEREILPNHYQEERRQLMTELTNLRHQLKDLIKKPQLIDGSDGGLFTGELTSASPLHEMINECSSFIQLASSEQSEKESTIRDLNVKAVELSSVETIADRIRSIFATVFGEEEFPATSLSDKLSHLEKNTSIIIEYYNRFLSEAQMLNQCLTEVKSDYQIEADLGKVFFIVREELVSLKRKEYELAHKSSYLEVEYGKLMEQLGKSKETIEMLNSEIGKLNGEVELQKTRAANTKEKLNLAVTKGKSLVQQRDSLKQVIVEKTNELDKCLAELQERSTALEAANSLKEALLQRDVVLKKCEDVLSFSGVGEQLPSSDIVDRVTWLANESIMLHDEINRTKEAAHAEIDRLTVSLVVEAQEKNYLAEDRLELDKCSNKIANLSEELCVLKDQNGSLQVDLQRSEDKAALLREKLSMAVKKGKGLVQERDSLKQQMAEKNAQIEELKAELIHQEERDVGRIAKLESDLQRLIEEKDQVEQFLTESNTILHRVIEATDEIAIPIDVTDPVEKVKWCAMYLNECQVAKVKAEQELGDVKDKAGKLASQLQQAIKATDEISIPVDVTELVEKVKWCAAYFNECQAAKAMAEQDLGDVKDEAGKLASQLQQVIAATDEVAIPADVTEPVEKVKWCATYIHECQVAKAKVEQELGDVKDEAGKLASKLTDVMTTMKSLEDASLVSEQHVAQLTKEKRELEAVKTNAEEELRKAMEEVSSHAINLNEAHKTIKSLEDALSVSEQHVSQLNEEKRDFEIIKTKSEEELQKAKEEVSTNAINLNEAYKTIKSLEDALSISEQSVTQLIEEKRELEVMKTNTEEELRKAMDEVSTQDINLKEAYKTIKSLEDATSQLQTHVSQFSNVNEKALDDRSLLENEIKKLKEEAASHEHKLVDASAHVKSLEDEVLKAENTISDLVAEQKNAEQEISNLDTQLSACRQELASKHEDKPFDISSFLDNLQALLKDGTLLTLFKQSFDKNVEIFREMDHHINDITDYLNLEQLQDWPAIEESYQMSALIPAGFDNVLETETINENAADAKDIGSYAGQSLENLKLRNQILADEFGRISTFVDELTTTLSRKLVAIKNTMPVMVEQTKSLHENVTNLQIGKQAQEKRVEMLEHDIKELQNELEKTRSMYDKAKEENHILQSRVLKLEVELEASQNLREEMSIKLEDNLAKEDEWNKREAELSKQIAALMKAREAENDLLSASEVKSLYHKVKRITIPFPNIEEGETVAQDSDPSKKLFYIVENVNELLDQITMLSDSKEELHSTLSKQALEIEHLKSEFKEVISYKEEYEKMKKELFELSIEFERIIRTFGGDESLGDKKPADMAGLLPLLERLIHDIVLDNENSKVKAQDLSVRLLETEKVSEELASKVKLLEDFNQKRASLPDTIHERGGTESSSLPPRSEISEVEDPGSVGKRATPLVPSAAQMRSLRKGSDDHLSINIDSESDSLIDKHETVEDKGHKFKSLHTSGLVPAKGKIIADRLDGIWVSGDRALKSRPRARLGLIAYWLVLHIWLLGTLL</sequence>